<feature type="signal peptide" evidence="1">
    <location>
        <begin position="1"/>
        <end position="19"/>
    </location>
</feature>
<evidence type="ECO:0000256" key="1">
    <source>
        <dbReference type="SAM" id="SignalP"/>
    </source>
</evidence>
<accession>A0A7C8MJY8</accession>
<reference evidence="2 3" key="1">
    <citation type="submission" date="2020-01" db="EMBL/GenBank/DDBJ databases">
        <authorList>
            <consortium name="DOE Joint Genome Institute"/>
            <person name="Haridas S."/>
            <person name="Albert R."/>
            <person name="Binder M."/>
            <person name="Bloem J."/>
            <person name="Labutti K."/>
            <person name="Salamov A."/>
            <person name="Andreopoulos B."/>
            <person name="Baker S.E."/>
            <person name="Barry K."/>
            <person name="Bills G."/>
            <person name="Bluhm B.H."/>
            <person name="Cannon C."/>
            <person name="Castanera R."/>
            <person name="Culley D.E."/>
            <person name="Daum C."/>
            <person name="Ezra D."/>
            <person name="Gonzalez J.B."/>
            <person name="Henrissat B."/>
            <person name="Kuo A."/>
            <person name="Liang C."/>
            <person name="Lipzen A."/>
            <person name="Lutzoni F."/>
            <person name="Magnuson J."/>
            <person name="Mondo S."/>
            <person name="Nolan M."/>
            <person name="Ohm R."/>
            <person name="Pangilinan J."/>
            <person name="Park H.-J.H."/>
            <person name="Ramirez L."/>
            <person name="Alfaro M."/>
            <person name="Sun H."/>
            <person name="Tritt A."/>
            <person name="Yoshinaga Y."/>
            <person name="Zwiers L.-H.L."/>
            <person name="Turgeon B.G."/>
            <person name="Goodwin S.B."/>
            <person name="Spatafora J.W."/>
            <person name="Crous P.W."/>
            <person name="Grigoriev I.V."/>
        </authorList>
    </citation>
    <scope>NUCLEOTIDE SEQUENCE [LARGE SCALE GENOMIC DNA]</scope>
    <source>
        <strain evidence="2 3">CBS 611.86</strain>
    </source>
</reference>
<dbReference type="PANTHER" id="PTHR33353:SF11">
    <property type="entry name" value="GLYCOSYLHYDROLASE FAMILY 61-7 PROTEIN"/>
    <property type="match status" value="1"/>
</dbReference>
<evidence type="ECO:0000313" key="2">
    <source>
        <dbReference type="EMBL" id="KAF2878095.1"/>
    </source>
</evidence>
<name>A0A7C8MJY8_9PLEO</name>
<keyword evidence="3" id="KW-1185">Reference proteome</keyword>
<proteinExistence type="predicted"/>
<dbReference type="InterPro" id="IPR049892">
    <property type="entry name" value="AA9"/>
</dbReference>
<keyword evidence="1" id="KW-0732">Signal</keyword>
<protein>
    <submittedName>
        <fullName evidence="2">Uncharacterized protein</fullName>
    </submittedName>
</protein>
<evidence type="ECO:0000313" key="3">
    <source>
        <dbReference type="Proteomes" id="UP000481861"/>
    </source>
</evidence>
<feature type="chain" id="PRO_5028950812" evidence="1">
    <location>
        <begin position="20"/>
        <end position="162"/>
    </location>
</feature>
<sequence>MKAFSAATLLLATLTEVYIFQSLIAIGVKGAKYQNVRTNTNYYSPVTELKSNDPRCDVAVYHQGPVTFYLSKVPDAAAVDGSTDWAKTKEISPTFSGGQSKWEISLTYSVQLPSYITGGGSGTLFPAVKITGHVKAPDPGYTANIYNQFTKYEIPGPKVATC</sequence>
<dbReference type="PANTHER" id="PTHR33353">
    <property type="entry name" value="PUTATIVE (AFU_ORTHOLOGUE AFUA_1G12560)-RELATED"/>
    <property type="match status" value="1"/>
</dbReference>
<comment type="caution">
    <text evidence="2">The sequence shown here is derived from an EMBL/GenBank/DDBJ whole genome shotgun (WGS) entry which is preliminary data.</text>
</comment>
<dbReference type="AlphaFoldDB" id="A0A7C8MJY8"/>
<organism evidence="2 3">
    <name type="scientific">Massariosphaeria phaeospora</name>
    <dbReference type="NCBI Taxonomy" id="100035"/>
    <lineage>
        <taxon>Eukaryota</taxon>
        <taxon>Fungi</taxon>
        <taxon>Dikarya</taxon>
        <taxon>Ascomycota</taxon>
        <taxon>Pezizomycotina</taxon>
        <taxon>Dothideomycetes</taxon>
        <taxon>Pleosporomycetidae</taxon>
        <taxon>Pleosporales</taxon>
        <taxon>Pleosporales incertae sedis</taxon>
        <taxon>Massariosphaeria</taxon>
    </lineage>
</organism>
<dbReference type="OrthoDB" id="6038816at2759"/>
<gene>
    <name evidence="2" type="ORF">BDV95DRAFT_624659</name>
</gene>
<dbReference type="EMBL" id="JAADJZ010000001">
    <property type="protein sequence ID" value="KAF2878095.1"/>
    <property type="molecule type" value="Genomic_DNA"/>
</dbReference>
<dbReference type="Proteomes" id="UP000481861">
    <property type="component" value="Unassembled WGS sequence"/>
</dbReference>
<dbReference type="Gene3D" id="2.70.50.70">
    <property type="match status" value="2"/>
</dbReference>